<evidence type="ECO:0000313" key="3">
    <source>
        <dbReference type="EMBL" id="OCF60650.1"/>
    </source>
</evidence>
<dbReference type="AlphaFoldDB" id="A0A1B9IYP2"/>
<proteinExistence type="predicted"/>
<protein>
    <submittedName>
        <fullName evidence="3">Uncharacterized protein</fullName>
    </submittedName>
</protein>
<dbReference type="OrthoDB" id="2573841at2759"/>
<evidence type="ECO:0000256" key="2">
    <source>
        <dbReference type="SAM" id="Phobius"/>
    </source>
</evidence>
<sequence length="287" mass="30791">MAFKLEPIEIVAICLASLAVLLIIFYALYKLTKSCRTSSSASTTPIHESRDQYGYGGGNGYGYGYGYDHGVHDHNPYMNYPYSAGSSSKGMAAGRNTPTPIPITIQPSPSTGHTTLVTPSTASGGKNGNGHKLKKGGIGLIHSPWQSSNKDKDKEKVDMEEKSNDELVVVTYEDGLRKLGIQPIREIPQGAQGGGITQYRNVPPINTNVSFVNPNTNLYTSASSSTTTPSATATRPEMVERESSRRTYHSVAGRGHGAGRRGYTNTMGTMGSNLLPSYYIETNAGDD</sequence>
<keyword evidence="2" id="KW-1133">Transmembrane helix</keyword>
<evidence type="ECO:0000313" key="4">
    <source>
        <dbReference type="Proteomes" id="UP000092583"/>
    </source>
</evidence>
<feature type="region of interest" description="Disordered" evidence="1">
    <location>
        <begin position="137"/>
        <end position="160"/>
    </location>
</feature>
<name>A0A1B9IYP2_9TREE</name>
<feature type="compositionally biased region" description="Basic and acidic residues" evidence="1">
    <location>
        <begin position="149"/>
        <end position="160"/>
    </location>
</feature>
<keyword evidence="4" id="KW-1185">Reference proteome</keyword>
<evidence type="ECO:0000256" key="1">
    <source>
        <dbReference type="SAM" id="MobiDB-lite"/>
    </source>
</evidence>
<reference evidence="4" key="2">
    <citation type="submission" date="2013-12" db="EMBL/GenBank/DDBJ databases">
        <title>Evolution of pathogenesis and genome organization in the Tremellales.</title>
        <authorList>
            <person name="Cuomo C."/>
            <person name="Litvintseva A."/>
            <person name="Heitman J."/>
            <person name="Chen Y."/>
            <person name="Sun S."/>
            <person name="Springer D."/>
            <person name="Dromer F."/>
            <person name="Young S."/>
            <person name="Zeng Q."/>
            <person name="Chapman S."/>
            <person name="Gujja S."/>
            <person name="Saif S."/>
            <person name="Birren B."/>
        </authorList>
    </citation>
    <scope>NUCLEOTIDE SEQUENCE [LARGE SCALE GENOMIC DNA]</scope>
    <source>
        <strain evidence="4">CBS 10435</strain>
    </source>
</reference>
<feature type="transmembrane region" description="Helical" evidence="2">
    <location>
        <begin position="7"/>
        <end position="29"/>
    </location>
</feature>
<keyword evidence="2" id="KW-0812">Transmembrane</keyword>
<reference evidence="3 4" key="1">
    <citation type="submission" date="2013-07" db="EMBL/GenBank/DDBJ databases">
        <title>The Genome Sequence of Kwoniella mangroviensis CBS10435.</title>
        <authorList>
            <consortium name="The Broad Institute Genome Sequencing Platform"/>
            <person name="Cuomo C."/>
            <person name="Litvintseva A."/>
            <person name="Chen Y."/>
            <person name="Heitman J."/>
            <person name="Sun S."/>
            <person name="Springer D."/>
            <person name="Dromer F."/>
            <person name="Young S.K."/>
            <person name="Zeng Q."/>
            <person name="Gargeya S."/>
            <person name="Fitzgerald M."/>
            <person name="Abouelleil A."/>
            <person name="Alvarado L."/>
            <person name="Berlin A.M."/>
            <person name="Chapman S.B."/>
            <person name="Dewar J."/>
            <person name="Goldberg J."/>
            <person name="Griggs A."/>
            <person name="Gujja S."/>
            <person name="Hansen M."/>
            <person name="Howarth C."/>
            <person name="Imamovic A."/>
            <person name="Larimer J."/>
            <person name="McCowan C."/>
            <person name="Murphy C."/>
            <person name="Pearson M."/>
            <person name="Priest M."/>
            <person name="Roberts A."/>
            <person name="Saif S."/>
            <person name="Shea T."/>
            <person name="Sykes S."/>
            <person name="Wortman J."/>
            <person name="Nusbaum C."/>
            <person name="Birren B."/>
        </authorList>
    </citation>
    <scope>NUCLEOTIDE SEQUENCE [LARGE SCALE GENOMIC DNA]</scope>
    <source>
        <strain evidence="3 4">CBS 10435</strain>
    </source>
</reference>
<accession>A0A1B9IYP2</accession>
<organism evidence="3 4">
    <name type="scientific">Kwoniella mangroviensis CBS 10435</name>
    <dbReference type="NCBI Taxonomy" id="1331196"/>
    <lineage>
        <taxon>Eukaryota</taxon>
        <taxon>Fungi</taxon>
        <taxon>Dikarya</taxon>
        <taxon>Basidiomycota</taxon>
        <taxon>Agaricomycotina</taxon>
        <taxon>Tremellomycetes</taxon>
        <taxon>Tremellales</taxon>
        <taxon>Cryptococcaceae</taxon>
        <taxon>Kwoniella</taxon>
    </lineage>
</organism>
<keyword evidence="2" id="KW-0472">Membrane</keyword>
<gene>
    <name evidence="3" type="ORF">L486_00286</name>
</gene>
<feature type="region of interest" description="Disordered" evidence="1">
    <location>
        <begin position="240"/>
        <end position="265"/>
    </location>
</feature>
<dbReference type="EMBL" id="KI669459">
    <property type="protein sequence ID" value="OCF60650.1"/>
    <property type="molecule type" value="Genomic_DNA"/>
</dbReference>
<dbReference type="Proteomes" id="UP000092583">
    <property type="component" value="Unassembled WGS sequence"/>
</dbReference>